<dbReference type="Proteomes" id="UP000023435">
    <property type="component" value="Unassembled WGS sequence"/>
</dbReference>
<gene>
    <name evidence="2" type="ORF">AZ78_2458</name>
</gene>
<evidence type="ECO:0000313" key="3">
    <source>
        <dbReference type="Proteomes" id="UP000023435"/>
    </source>
</evidence>
<name>A0A120AGP1_9GAMM</name>
<accession>A0A120AGP1</accession>
<keyword evidence="3" id="KW-1185">Reference proteome</keyword>
<evidence type="ECO:0000313" key="2">
    <source>
        <dbReference type="EMBL" id="KWS04908.1"/>
    </source>
</evidence>
<reference evidence="2 3" key="1">
    <citation type="journal article" date="2014" name="Genome Announc.">
        <title>Draft Genome Sequence of Lysobacter capsici AZ78, a Bacterium Antagonistic to Plant-Pathogenic Oomycetes.</title>
        <authorList>
            <person name="Puopolo G."/>
            <person name="Sonego P."/>
            <person name="Engelen K."/>
            <person name="Pertot I."/>
        </authorList>
    </citation>
    <scope>NUCLEOTIDE SEQUENCE [LARGE SCALE GENOMIC DNA]</scope>
    <source>
        <strain evidence="2 3">AZ78</strain>
    </source>
</reference>
<protein>
    <submittedName>
        <fullName evidence="2">Uncharacterized protein</fullName>
    </submittedName>
</protein>
<dbReference type="AlphaFoldDB" id="A0A120AGP1"/>
<sequence length="50" mass="5536">MRRSREAAVAARAAPTVGYRATPHPGTVRHAPPHRPCHHLRNEFAGVRSE</sequence>
<comment type="caution">
    <text evidence="2">The sequence shown here is derived from an EMBL/GenBank/DDBJ whole genome shotgun (WGS) entry which is preliminary data.</text>
</comment>
<proteinExistence type="predicted"/>
<dbReference type="EMBL" id="JAJA02000001">
    <property type="protein sequence ID" value="KWS04908.1"/>
    <property type="molecule type" value="Genomic_DNA"/>
</dbReference>
<feature type="region of interest" description="Disordered" evidence="1">
    <location>
        <begin position="1"/>
        <end position="37"/>
    </location>
</feature>
<organism evidence="2 3">
    <name type="scientific">Lysobacter capsici AZ78</name>
    <dbReference type="NCBI Taxonomy" id="1444315"/>
    <lineage>
        <taxon>Bacteria</taxon>
        <taxon>Pseudomonadati</taxon>
        <taxon>Pseudomonadota</taxon>
        <taxon>Gammaproteobacteria</taxon>
        <taxon>Lysobacterales</taxon>
        <taxon>Lysobacteraceae</taxon>
        <taxon>Lysobacter</taxon>
    </lineage>
</organism>
<evidence type="ECO:0000256" key="1">
    <source>
        <dbReference type="SAM" id="MobiDB-lite"/>
    </source>
</evidence>